<dbReference type="EMBL" id="JH159163">
    <property type="protein sequence ID" value="EGZ07016.1"/>
    <property type="molecule type" value="Genomic_DNA"/>
</dbReference>
<dbReference type="KEGG" id="psoj:PHYSODRAFT_385954"/>
<reference evidence="2 5" key="1">
    <citation type="journal article" date="2006" name="Science">
        <title>Phytophthora genome sequences uncover evolutionary origins and mechanisms of pathogenesis.</title>
        <authorList>
            <person name="Tyler B.M."/>
            <person name="Tripathy S."/>
            <person name="Zhang X."/>
            <person name="Dehal P."/>
            <person name="Jiang R.H."/>
            <person name="Aerts A."/>
            <person name="Arredondo F.D."/>
            <person name="Baxter L."/>
            <person name="Bensasson D."/>
            <person name="Beynon J.L."/>
            <person name="Chapman J."/>
            <person name="Damasceno C.M."/>
            <person name="Dorrance A.E."/>
            <person name="Dou D."/>
            <person name="Dickerman A.W."/>
            <person name="Dubchak I.L."/>
            <person name="Garbelotto M."/>
            <person name="Gijzen M."/>
            <person name="Gordon S.G."/>
            <person name="Govers F."/>
            <person name="Grunwald N.J."/>
            <person name="Huang W."/>
            <person name="Ivors K.L."/>
            <person name="Jones R.W."/>
            <person name="Kamoun S."/>
            <person name="Krampis K."/>
            <person name="Lamour K.H."/>
            <person name="Lee M.K."/>
            <person name="McDonald W.H."/>
            <person name="Medina M."/>
            <person name="Meijer H.J."/>
            <person name="Nordberg E.K."/>
            <person name="Maclean D.J."/>
            <person name="Ospina-Giraldo M.D."/>
            <person name="Morris P.F."/>
            <person name="Phuntumart V."/>
            <person name="Putnam N.H."/>
            <person name="Rash S."/>
            <person name="Rose J.K."/>
            <person name="Sakihama Y."/>
            <person name="Salamov A.A."/>
            <person name="Savidor A."/>
            <person name="Scheuring C.F."/>
            <person name="Smith B.M."/>
            <person name="Sobral B.W."/>
            <person name="Terry A."/>
            <person name="Torto-Alalibo T.A."/>
            <person name="Win J."/>
            <person name="Xu Z."/>
            <person name="Zhang H."/>
            <person name="Grigoriev I.V."/>
            <person name="Rokhsar D.S."/>
            <person name="Boore J.L."/>
        </authorList>
    </citation>
    <scope>NUCLEOTIDE SEQUENCE [LARGE SCALE GENOMIC DNA]</scope>
    <source>
        <strain evidence="2 5">P6497</strain>
    </source>
</reference>
<evidence type="ECO:0000313" key="5">
    <source>
        <dbReference type="Proteomes" id="UP000002640"/>
    </source>
</evidence>
<protein>
    <submittedName>
        <fullName evidence="2">Uncharacterized protein</fullName>
    </submittedName>
</protein>
<organism evidence="5">
    <name type="scientific">Phytophthora sojae (strain P6497)</name>
    <name type="common">Soybean stem and root rot agent</name>
    <name type="synonym">Phytophthora megasperma f. sp. glycines</name>
    <dbReference type="NCBI Taxonomy" id="1094619"/>
    <lineage>
        <taxon>Eukaryota</taxon>
        <taxon>Sar</taxon>
        <taxon>Stramenopiles</taxon>
        <taxon>Oomycota</taxon>
        <taxon>Peronosporomycetes</taxon>
        <taxon>Peronosporales</taxon>
        <taxon>Peronosporaceae</taxon>
        <taxon>Phytophthora</taxon>
    </lineage>
</organism>
<dbReference type="RefSeq" id="XP_009537780.1">
    <property type="nucleotide sequence ID" value="XM_009539485.1"/>
</dbReference>
<dbReference type="GeneID" id="20653345"/>
<dbReference type="GeneID" id="20653429"/>
<dbReference type="OMA" id="IAHTTNK"/>
<dbReference type="Proteomes" id="UP000002640">
    <property type="component" value="Unassembled WGS sequence"/>
</dbReference>
<dbReference type="EMBL" id="JH159163">
    <property type="protein sequence ID" value="EGZ07011.1"/>
    <property type="molecule type" value="Genomic_DNA"/>
</dbReference>
<feature type="non-terminal residue" evidence="2">
    <location>
        <position position="1"/>
    </location>
</feature>
<dbReference type="RefSeq" id="XP_009537763.1">
    <property type="nucleotide sequence ID" value="XM_009539468.1"/>
</dbReference>
<evidence type="ECO:0000313" key="1">
    <source>
        <dbReference type="EMBL" id="EGZ06992.1"/>
    </source>
</evidence>
<evidence type="ECO:0000313" key="2">
    <source>
        <dbReference type="EMBL" id="EGZ06999.1"/>
    </source>
</evidence>
<dbReference type="GeneID" id="20650924"/>
<dbReference type="KEGG" id="psoj:PHYSODRAFT_388647"/>
<feature type="non-terminal residue" evidence="2">
    <location>
        <position position="88"/>
    </location>
</feature>
<dbReference type="EMBL" id="JH159163">
    <property type="protein sequence ID" value="EGZ06992.1"/>
    <property type="molecule type" value="Genomic_DNA"/>
</dbReference>
<dbReference type="RefSeq" id="XP_009537775.1">
    <property type="nucleotide sequence ID" value="XM_009539480.1"/>
</dbReference>
<dbReference type="EMBL" id="JH159163">
    <property type="protein sequence ID" value="EGZ06999.1"/>
    <property type="molecule type" value="Genomic_DNA"/>
</dbReference>
<dbReference type="KEGG" id="psoj:PHYSODRAFT_466239"/>
<dbReference type="RefSeq" id="XP_009537756.1">
    <property type="nucleotide sequence ID" value="XM_009539461.1"/>
</dbReference>
<dbReference type="AlphaFoldDB" id="G5ACC5"/>
<accession>G5ACC5</accession>
<reference evidence="2" key="2">
    <citation type="submission" date="2011-09" db="EMBL/GenBank/DDBJ databases">
        <authorList>
            <consortium name="US DOE Joint Genome Institute (JGI-PGF)"/>
            <person name="Aerts A."/>
            <person name="Grimwood J."/>
            <person name="Schmutz J."/>
            <person name="Lucas S."/>
            <person name="Hammon N."/>
            <person name="Glavina del Rio T."/>
            <person name="Dalin E."/>
            <person name="Tice H."/>
            <person name="Pitluck S."/>
            <person name="Dehal P."/>
            <person name="Chapman J."/>
            <person name="Putman N.H."/>
            <person name="Salamov A.A."/>
            <person name="Terry A."/>
            <person name="Rokhsar D.S."/>
            <person name="Boore J.L."/>
            <person name="Tripathy S."/>
            <person name="Tyler B.M."/>
            <person name="Grigoriev I.V."/>
        </authorList>
    </citation>
    <scope>NUCLEOTIDE SEQUENCE</scope>
    <source>
        <strain evidence="2">P6497</strain>
    </source>
</reference>
<dbReference type="InParanoid" id="G5ACC5"/>
<keyword evidence="5" id="KW-1185">Reference proteome</keyword>
<evidence type="ECO:0000313" key="4">
    <source>
        <dbReference type="EMBL" id="EGZ07016.1"/>
    </source>
</evidence>
<sequence length="88" mass="9035">LAFAALACSTVVAEPSNPDVSPLSSKVSPDSAAKRSLRVAGQQVVQSGRGNGYGGIWKSITQSTNKIVHKSGVKLSALIEKAKKATGK</sequence>
<dbReference type="KEGG" id="psoj:PHYSODRAFT_463680"/>
<gene>
    <name evidence="2" type="ORF">PHYSODRAFT_385954</name>
    <name evidence="1" type="ORF">PHYSODRAFT_388647</name>
    <name evidence="4" type="ORF">PHYSODRAFT_463680</name>
    <name evidence="3" type="ORF">PHYSODRAFT_466239</name>
</gene>
<evidence type="ECO:0000313" key="3">
    <source>
        <dbReference type="EMBL" id="EGZ07011.1"/>
    </source>
</evidence>
<name>G5ACC5_PHYSP</name>
<proteinExistence type="predicted"/>
<dbReference type="GeneID" id="20651013"/>